<name>A0ABX0QM17_9BACT</name>
<feature type="chain" id="PRO_5047346984" description="DUF11 domain-containing protein" evidence="1">
    <location>
        <begin position="21"/>
        <end position="150"/>
    </location>
</feature>
<gene>
    <name evidence="2" type="ORF">F7231_25465</name>
</gene>
<protein>
    <recommendedName>
        <fullName evidence="4">DUF11 domain-containing protein</fullName>
    </recommendedName>
</protein>
<dbReference type="Proteomes" id="UP000606008">
    <property type="component" value="Unassembled WGS sequence"/>
</dbReference>
<evidence type="ECO:0008006" key="4">
    <source>
        <dbReference type="Google" id="ProtNLM"/>
    </source>
</evidence>
<comment type="caution">
    <text evidence="2">The sequence shown here is derived from an EMBL/GenBank/DDBJ whole genome shotgun (WGS) entry which is preliminary data.</text>
</comment>
<evidence type="ECO:0000313" key="3">
    <source>
        <dbReference type="Proteomes" id="UP000606008"/>
    </source>
</evidence>
<evidence type="ECO:0000256" key="1">
    <source>
        <dbReference type="SAM" id="SignalP"/>
    </source>
</evidence>
<feature type="signal peptide" evidence="1">
    <location>
        <begin position="1"/>
        <end position="20"/>
    </location>
</feature>
<dbReference type="EMBL" id="WAEL01000013">
    <property type="protein sequence ID" value="NID13541.1"/>
    <property type="molecule type" value="Genomic_DNA"/>
</dbReference>
<proteinExistence type="predicted"/>
<keyword evidence="3" id="KW-1185">Reference proteome</keyword>
<sequence>MSFASLFVKLALPVSTVAFANLATVTAPATLLNVKSLAPDSTLTVPIEVLNKNRLPTVTIEKEVAIPQGYAYVEHSLSLVSAFPIEGAEQSADWITGPNHTWSIYTKLEMNCKQPEHILIRATAAPGRKNEEIGAQAVLLVGIRRLGKTN</sequence>
<evidence type="ECO:0000313" key="2">
    <source>
        <dbReference type="EMBL" id="NID13541.1"/>
    </source>
</evidence>
<accession>A0ABX0QM17</accession>
<keyword evidence="1" id="KW-0732">Signal</keyword>
<reference evidence="2" key="1">
    <citation type="submission" date="2024-05" db="EMBL/GenBank/DDBJ databases">
        <authorList>
            <person name="Jung D.-H."/>
        </authorList>
    </citation>
    <scope>NUCLEOTIDE SEQUENCE</scope>
    <source>
        <strain evidence="2">JA-25</strain>
    </source>
</reference>
<dbReference type="RefSeq" id="WP_166694068.1">
    <property type="nucleotide sequence ID" value="NZ_WAEL01000013.1"/>
</dbReference>
<organism evidence="2 3">
    <name type="scientific">Fibrivirga algicola</name>
    <dbReference type="NCBI Taxonomy" id="2950420"/>
    <lineage>
        <taxon>Bacteria</taxon>
        <taxon>Pseudomonadati</taxon>
        <taxon>Bacteroidota</taxon>
        <taxon>Cytophagia</taxon>
        <taxon>Cytophagales</taxon>
        <taxon>Spirosomataceae</taxon>
        <taxon>Fibrivirga</taxon>
    </lineage>
</organism>